<accession>A0A2R6PC09</accession>
<evidence type="ECO:0000313" key="2">
    <source>
        <dbReference type="EMBL" id="PSR88834.1"/>
    </source>
</evidence>
<feature type="compositionally biased region" description="Basic and acidic residues" evidence="1">
    <location>
        <begin position="17"/>
        <end position="28"/>
    </location>
</feature>
<keyword evidence="3" id="KW-1185">Reference proteome</keyword>
<evidence type="ECO:0000256" key="1">
    <source>
        <dbReference type="SAM" id="MobiDB-lite"/>
    </source>
</evidence>
<protein>
    <submittedName>
        <fullName evidence="2">Uncharacterized protein</fullName>
    </submittedName>
</protein>
<proteinExistence type="predicted"/>
<feature type="region of interest" description="Disordered" evidence="1">
    <location>
        <begin position="1"/>
        <end position="35"/>
    </location>
</feature>
<evidence type="ECO:0000313" key="3">
    <source>
        <dbReference type="Proteomes" id="UP000186601"/>
    </source>
</evidence>
<dbReference type="OrthoDB" id="419616at2759"/>
<gene>
    <name evidence="2" type="ORF">PHLCEN_2v4983</name>
</gene>
<sequence length="118" mass="12793">MPASDSEAILDSTGAHESSRLLRGHEGVPKATHPTLRTPLPRAQLVAIYGIKLIVPVASTQVMPYINKMLDGFDLPGGHSVGYYSGLMTTSHTAGQFLTIYFWGRLSGSTIICYMRPT</sequence>
<reference evidence="2 3" key="1">
    <citation type="submission" date="2018-02" db="EMBL/GenBank/DDBJ databases">
        <title>Genome sequence of the basidiomycete white-rot fungus Phlebia centrifuga.</title>
        <authorList>
            <person name="Granchi Z."/>
            <person name="Peng M."/>
            <person name="de Vries R.P."/>
            <person name="Hilden K."/>
            <person name="Makela M.R."/>
            <person name="Grigoriev I."/>
            <person name="Riley R."/>
        </authorList>
    </citation>
    <scope>NUCLEOTIDE SEQUENCE [LARGE SCALE GENOMIC DNA]</scope>
    <source>
        <strain evidence="2 3">FBCC195</strain>
    </source>
</reference>
<name>A0A2R6PC09_9APHY</name>
<organism evidence="2 3">
    <name type="scientific">Hermanssonia centrifuga</name>
    <dbReference type="NCBI Taxonomy" id="98765"/>
    <lineage>
        <taxon>Eukaryota</taxon>
        <taxon>Fungi</taxon>
        <taxon>Dikarya</taxon>
        <taxon>Basidiomycota</taxon>
        <taxon>Agaricomycotina</taxon>
        <taxon>Agaricomycetes</taxon>
        <taxon>Polyporales</taxon>
        <taxon>Meruliaceae</taxon>
        <taxon>Hermanssonia</taxon>
    </lineage>
</organism>
<comment type="caution">
    <text evidence="2">The sequence shown here is derived from an EMBL/GenBank/DDBJ whole genome shotgun (WGS) entry which is preliminary data.</text>
</comment>
<dbReference type="AlphaFoldDB" id="A0A2R6PC09"/>
<dbReference type="Proteomes" id="UP000186601">
    <property type="component" value="Unassembled WGS sequence"/>
</dbReference>
<dbReference type="EMBL" id="MLYV02000502">
    <property type="protein sequence ID" value="PSR88834.1"/>
    <property type="molecule type" value="Genomic_DNA"/>
</dbReference>